<dbReference type="Pfam" id="PF00528">
    <property type="entry name" value="BPD_transp_1"/>
    <property type="match status" value="1"/>
</dbReference>
<evidence type="ECO:0000259" key="8">
    <source>
        <dbReference type="PROSITE" id="PS50928"/>
    </source>
</evidence>
<evidence type="ECO:0000256" key="4">
    <source>
        <dbReference type="ARBA" id="ARBA00022692"/>
    </source>
</evidence>
<sequence length="302" mass="33563">MATEITLGKKKRRNGTQKRAFWLLIAPSAILFSVFFLIPLVLNIFFSFTDYDGWKTLNNVGLDNYTRVLQDKNFWGAFKRTMIYAIVNIPFKVAIPLALAGLLASPRVKMKTLTRTMIYIPVLLSSLVVGITINWMFSQEYGLINFLITSLGGVALEWGTNRVLATTIISIASTWASTGFYMIIYIGAINNIPVDVYESADMDGASKLYQFFKITFPLLAPTTFLVTLLSTINLLKEYALIQGVTQGGPGTSTTFIIQYIFDKGFNQSQYGYASAVSVLVMIVFAVVAFVQFKVNDGGETTK</sequence>
<reference evidence="9" key="1">
    <citation type="submission" date="2020-12" db="EMBL/GenBank/DDBJ databases">
        <title>Vagococcus allomyrinae sp. nov. and Enterococcus lavae sp. nov., isolated from the larvae of Allomyrina dichotoma.</title>
        <authorList>
            <person name="Lee S.D."/>
        </authorList>
    </citation>
    <scope>NUCLEOTIDE SEQUENCE</scope>
    <source>
        <strain evidence="9">BWB3-3</strain>
    </source>
</reference>
<keyword evidence="10" id="KW-1185">Reference proteome</keyword>
<evidence type="ECO:0000256" key="7">
    <source>
        <dbReference type="RuleBase" id="RU363032"/>
    </source>
</evidence>
<dbReference type="InterPro" id="IPR051393">
    <property type="entry name" value="ABC_transporter_permease"/>
</dbReference>
<keyword evidence="5 7" id="KW-1133">Transmembrane helix</keyword>
<dbReference type="CDD" id="cd06261">
    <property type="entry name" value="TM_PBP2"/>
    <property type="match status" value="1"/>
</dbReference>
<keyword evidence="3" id="KW-1003">Cell membrane</keyword>
<organism evidence="9 10">
    <name type="scientific">Vagococcus allomyrinae</name>
    <dbReference type="NCBI Taxonomy" id="2794353"/>
    <lineage>
        <taxon>Bacteria</taxon>
        <taxon>Bacillati</taxon>
        <taxon>Bacillota</taxon>
        <taxon>Bacilli</taxon>
        <taxon>Lactobacillales</taxon>
        <taxon>Enterococcaceae</taxon>
        <taxon>Vagococcus</taxon>
    </lineage>
</organism>
<comment type="caution">
    <text evidence="9">The sequence shown here is derived from an EMBL/GenBank/DDBJ whole genome shotgun (WGS) entry which is preliminary data.</text>
</comment>
<dbReference type="PANTHER" id="PTHR30193">
    <property type="entry name" value="ABC TRANSPORTER PERMEASE PROTEIN"/>
    <property type="match status" value="1"/>
</dbReference>
<dbReference type="GO" id="GO:0005886">
    <property type="term" value="C:plasma membrane"/>
    <property type="evidence" value="ECO:0007669"/>
    <property type="project" value="UniProtKB-SubCell"/>
</dbReference>
<dbReference type="PROSITE" id="PS50928">
    <property type="entry name" value="ABC_TM1"/>
    <property type="match status" value="1"/>
</dbReference>
<keyword evidence="4 7" id="KW-0812">Transmembrane</keyword>
<name>A0A940PEP2_9ENTE</name>
<dbReference type="AlphaFoldDB" id="A0A940PEP2"/>
<dbReference type="PANTHER" id="PTHR30193:SF37">
    <property type="entry name" value="INNER MEMBRANE ABC TRANSPORTER PERMEASE PROTEIN YCJO"/>
    <property type="match status" value="1"/>
</dbReference>
<feature type="domain" description="ABC transmembrane type-1" evidence="8">
    <location>
        <begin position="78"/>
        <end position="291"/>
    </location>
</feature>
<dbReference type="GO" id="GO:0055085">
    <property type="term" value="P:transmembrane transport"/>
    <property type="evidence" value="ECO:0007669"/>
    <property type="project" value="InterPro"/>
</dbReference>
<evidence type="ECO:0000256" key="1">
    <source>
        <dbReference type="ARBA" id="ARBA00004651"/>
    </source>
</evidence>
<feature type="transmembrane region" description="Helical" evidence="7">
    <location>
        <begin position="143"/>
        <end position="160"/>
    </location>
</feature>
<feature type="transmembrane region" description="Helical" evidence="7">
    <location>
        <begin position="116"/>
        <end position="137"/>
    </location>
</feature>
<protein>
    <submittedName>
        <fullName evidence="9">Sugar ABC transporter permease</fullName>
    </submittedName>
</protein>
<feature type="transmembrane region" description="Helical" evidence="7">
    <location>
        <begin position="270"/>
        <end position="292"/>
    </location>
</feature>
<comment type="similarity">
    <text evidence="7">Belongs to the binding-protein-dependent transport system permease family.</text>
</comment>
<evidence type="ECO:0000256" key="6">
    <source>
        <dbReference type="ARBA" id="ARBA00023136"/>
    </source>
</evidence>
<dbReference type="Gene3D" id="1.10.3720.10">
    <property type="entry name" value="MetI-like"/>
    <property type="match status" value="1"/>
</dbReference>
<dbReference type="Proteomes" id="UP000674938">
    <property type="component" value="Unassembled WGS sequence"/>
</dbReference>
<evidence type="ECO:0000313" key="9">
    <source>
        <dbReference type="EMBL" id="MBP1042141.1"/>
    </source>
</evidence>
<dbReference type="InterPro" id="IPR000515">
    <property type="entry name" value="MetI-like"/>
</dbReference>
<evidence type="ECO:0000313" key="10">
    <source>
        <dbReference type="Proteomes" id="UP000674938"/>
    </source>
</evidence>
<accession>A0A940PEP2</accession>
<keyword evidence="2 7" id="KW-0813">Transport</keyword>
<dbReference type="SUPFAM" id="SSF161098">
    <property type="entry name" value="MetI-like"/>
    <property type="match status" value="1"/>
</dbReference>
<feature type="transmembrane region" description="Helical" evidence="7">
    <location>
        <begin position="82"/>
        <end position="104"/>
    </location>
</feature>
<evidence type="ECO:0000256" key="3">
    <source>
        <dbReference type="ARBA" id="ARBA00022475"/>
    </source>
</evidence>
<evidence type="ECO:0000256" key="5">
    <source>
        <dbReference type="ARBA" id="ARBA00022989"/>
    </source>
</evidence>
<comment type="subcellular location">
    <subcellularLocation>
        <location evidence="1 7">Cell membrane</location>
        <topology evidence="1 7">Multi-pass membrane protein</topology>
    </subcellularLocation>
</comment>
<feature type="transmembrane region" description="Helical" evidence="7">
    <location>
        <begin position="208"/>
        <end position="229"/>
    </location>
</feature>
<dbReference type="EMBL" id="JAEEGA010000009">
    <property type="protein sequence ID" value="MBP1042141.1"/>
    <property type="molecule type" value="Genomic_DNA"/>
</dbReference>
<proteinExistence type="inferred from homology"/>
<feature type="transmembrane region" description="Helical" evidence="7">
    <location>
        <begin position="21"/>
        <end position="46"/>
    </location>
</feature>
<dbReference type="SUPFAM" id="SSF160964">
    <property type="entry name" value="MalF N-terminal region-like"/>
    <property type="match status" value="1"/>
</dbReference>
<keyword evidence="6 7" id="KW-0472">Membrane</keyword>
<dbReference type="RefSeq" id="WP_209529061.1">
    <property type="nucleotide sequence ID" value="NZ_JAEEGA010000009.1"/>
</dbReference>
<gene>
    <name evidence="9" type="ORF">I6N95_14065</name>
</gene>
<evidence type="ECO:0000256" key="2">
    <source>
        <dbReference type="ARBA" id="ARBA00022448"/>
    </source>
</evidence>
<dbReference type="InterPro" id="IPR035906">
    <property type="entry name" value="MetI-like_sf"/>
</dbReference>
<feature type="transmembrane region" description="Helical" evidence="7">
    <location>
        <begin position="167"/>
        <end position="188"/>
    </location>
</feature>